<reference evidence="1 2" key="1">
    <citation type="submission" date="2020-06" db="EMBL/GenBank/DDBJ databases">
        <authorList>
            <person name="Li R."/>
            <person name="Bekaert M."/>
        </authorList>
    </citation>
    <scope>NUCLEOTIDE SEQUENCE [LARGE SCALE GENOMIC DNA]</scope>
    <source>
        <strain evidence="2">wild</strain>
    </source>
</reference>
<dbReference type="EMBL" id="CACVKT020000324">
    <property type="protein sequence ID" value="CAC5358220.1"/>
    <property type="molecule type" value="Genomic_DNA"/>
</dbReference>
<gene>
    <name evidence="1" type="ORF">MCOR_1564</name>
</gene>
<dbReference type="OrthoDB" id="5979489at2759"/>
<evidence type="ECO:0000313" key="2">
    <source>
        <dbReference type="Proteomes" id="UP000507470"/>
    </source>
</evidence>
<name>A0A6J8A0T0_MYTCO</name>
<sequence length="158" mass="17374">MCFQDSCPNKLIIAFVNSEATGVGNLTRNPGIFKLPIESNRSEVNGGPLQLSYNNTTGYTVVEVLSNLLMTARKWLNDEGIEISRDDIPGGCALYAFDTTPDFDGNEYLSLKKQGSLRIDAAFNVALPHTVNCIVLAERQGYFEISQSRDVILNSDGY</sequence>
<dbReference type="AlphaFoldDB" id="A0A6J8A0T0"/>
<evidence type="ECO:0000313" key="1">
    <source>
        <dbReference type="EMBL" id="CAC5358220.1"/>
    </source>
</evidence>
<keyword evidence="2" id="KW-1185">Reference proteome</keyword>
<proteinExistence type="predicted"/>
<organism evidence="1 2">
    <name type="scientific">Mytilus coruscus</name>
    <name type="common">Sea mussel</name>
    <dbReference type="NCBI Taxonomy" id="42192"/>
    <lineage>
        <taxon>Eukaryota</taxon>
        <taxon>Metazoa</taxon>
        <taxon>Spiralia</taxon>
        <taxon>Lophotrochozoa</taxon>
        <taxon>Mollusca</taxon>
        <taxon>Bivalvia</taxon>
        <taxon>Autobranchia</taxon>
        <taxon>Pteriomorphia</taxon>
        <taxon>Mytilida</taxon>
        <taxon>Mytiloidea</taxon>
        <taxon>Mytilidae</taxon>
        <taxon>Mytilinae</taxon>
        <taxon>Mytilus</taxon>
    </lineage>
</organism>
<dbReference type="Proteomes" id="UP000507470">
    <property type="component" value="Unassembled WGS sequence"/>
</dbReference>
<protein>
    <submittedName>
        <fullName evidence="1">Uncharacterized protein</fullName>
    </submittedName>
</protein>
<accession>A0A6J8A0T0</accession>